<accession>A0AAW0JKI9</accession>
<comment type="caution">
    <text evidence="1">The sequence shown here is derived from an EMBL/GenBank/DDBJ whole genome shotgun (WGS) entry which is preliminary data.</text>
</comment>
<keyword evidence="2" id="KW-1185">Reference proteome</keyword>
<gene>
    <name evidence="1" type="ORF">CFP56_031331</name>
</gene>
<protein>
    <submittedName>
        <fullName evidence="1">Uncharacterized protein</fullName>
    </submittedName>
</protein>
<dbReference type="Proteomes" id="UP000237347">
    <property type="component" value="Unassembled WGS sequence"/>
</dbReference>
<evidence type="ECO:0000313" key="1">
    <source>
        <dbReference type="EMBL" id="KAK7827218.1"/>
    </source>
</evidence>
<sequence length="95" mass="10778">MSRATTVYAVDSSIHALPVPRLCLSFAVPSLSCSNPHFTLPHTCYHLSFSKIILPQTLIDYFMGFLFELCCNFVQIYNKQRQTIVVHVKVLPNFG</sequence>
<evidence type="ECO:0000313" key="2">
    <source>
        <dbReference type="Proteomes" id="UP000237347"/>
    </source>
</evidence>
<dbReference type="AlphaFoldDB" id="A0AAW0JKI9"/>
<name>A0AAW0JKI9_QUESU</name>
<reference evidence="1 2" key="1">
    <citation type="journal article" date="2018" name="Sci. Data">
        <title>The draft genome sequence of cork oak.</title>
        <authorList>
            <person name="Ramos A.M."/>
            <person name="Usie A."/>
            <person name="Barbosa P."/>
            <person name="Barros P.M."/>
            <person name="Capote T."/>
            <person name="Chaves I."/>
            <person name="Simoes F."/>
            <person name="Abreu I."/>
            <person name="Carrasquinho I."/>
            <person name="Faro C."/>
            <person name="Guimaraes J.B."/>
            <person name="Mendonca D."/>
            <person name="Nobrega F."/>
            <person name="Rodrigues L."/>
            <person name="Saibo N.J.M."/>
            <person name="Varela M.C."/>
            <person name="Egas C."/>
            <person name="Matos J."/>
            <person name="Miguel C.M."/>
            <person name="Oliveira M.M."/>
            <person name="Ricardo C.P."/>
            <person name="Goncalves S."/>
        </authorList>
    </citation>
    <scope>NUCLEOTIDE SEQUENCE [LARGE SCALE GENOMIC DNA]</scope>
    <source>
        <strain evidence="2">cv. HL8</strain>
    </source>
</reference>
<proteinExistence type="predicted"/>
<organism evidence="1 2">
    <name type="scientific">Quercus suber</name>
    <name type="common">Cork oak</name>
    <dbReference type="NCBI Taxonomy" id="58331"/>
    <lineage>
        <taxon>Eukaryota</taxon>
        <taxon>Viridiplantae</taxon>
        <taxon>Streptophyta</taxon>
        <taxon>Embryophyta</taxon>
        <taxon>Tracheophyta</taxon>
        <taxon>Spermatophyta</taxon>
        <taxon>Magnoliopsida</taxon>
        <taxon>eudicotyledons</taxon>
        <taxon>Gunneridae</taxon>
        <taxon>Pentapetalae</taxon>
        <taxon>rosids</taxon>
        <taxon>fabids</taxon>
        <taxon>Fagales</taxon>
        <taxon>Fagaceae</taxon>
        <taxon>Quercus</taxon>
    </lineage>
</organism>
<dbReference type="EMBL" id="PKMF04000527">
    <property type="protein sequence ID" value="KAK7827218.1"/>
    <property type="molecule type" value="Genomic_DNA"/>
</dbReference>